<dbReference type="AlphaFoldDB" id="A0A1S3KHI4"/>
<dbReference type="PANTHER" id="PTHR47635">
    <property type="entry name" value="CUB DOMAIN-CONTAINING PROTEIN"/>
    <property type="match status" value="1"/>
</dbReference>
<evidence type="ECO:0000256" key="1">
    <source>
        <dbReference type="SAM" id="MobiDB-lite"/>
    </source>
</evidence>
<keyword evidence="3" id="KW-1185">Reference proteome</keyword>
<dbReference type="OrthoDB" id="6090823at2759"/>
<feature type="chain" id="PRO_5010320869" evidence="2">
    <location>
        <begin position="26"/>
        <end position="1242"/>
    </location>
</feature>
<dbReference type="Proteomes" id="UP000085678">
    <property type="component" value="Unplaced"/>
</dbReference>
<reference evidence="4" key="1">
    <citation type="submission" date="2025-08" db="UniProtKB">
        <authorList>
            <consortium name="RefSeq"/>
        </authorList>
    </citation>
    <scope>IDENTIFICATION</scope>
    <source>
        <tissue evidence="4">Gonads</tissue>
    </source>
</reference>
<dbReference type="InParanoid" id="A0A1S3KHI4"/>
<dbReference type="PANTHER" id="PTHR47635:SF2">
    <property type="entry name" value="LAMG-LIKE JELLYROLL FOLD DOMAIN-CONTAINING PROTEIN"/>
    <property type="match status" value="1"/>
</dbReference>
<name>A0A1S3KHI4_LINAN</name>
<evidence type="ECO:0000313" key="3">
    <source>
        <dbReference type="Proteomes" id="UP000085678"/>
    </source>
</evidence>
<evidence type="ECO:0000313" key="4">
    <source>
        <dbReference type="RefSeq" id="XP_013421967.1"/>
    </source>
</evidence>
<evidence type="ECO:0000256" key="2">
    <source>
        <dbReference type="SAM" id="SignalP"/>
    </source>
</evidence>
<feature type="signal peptide" evidence="2">
    <location>
        <begin position="1"/>
        <end position="25"/>
    </location>
</feature>
<feature type="region of interest" description="Disordered" evidence="1">
    <location>
        <begin position="725"/>
        <end position="750"/>
    </location>
</feature>
<gene>
    <name evidence="4" type="primary">LOC106181945</name>
</gene>
<accession>A0A1S3KHI4</accession>
<dbReference type="GeneID" id="106181945"/>
<keyword evidence="2" id="KW-0732">Signal</keyword>
<dbReference type="Gene3D" id="2.60.120.200">
    <property type="match status" value="5"/>
</dbReference>
<dbReference type="Pfam" id="PF13385">
    <property type="entry name" value="Laminin_G_3"/>
    <property type="match status" value="5"/>
</dbReference>
<dbReference type="SUPFAM" id="SSF49899">
    <property type="entry name" value="Concanavalin A-like lectins/glucanases"/>
    <property type="match status" value="5"/>
</dbReference>
<dbReference type="InterPro" id="IPR013320">
    <property type="entry name" value="ConA-like_dom_sf"/>
</dbReference>
<dbReference type="RefSeq" id="XP_013421967.1">
    <property type="nucleotide sequence ID" value="XM_013566513.1"/>
</dbReference>
<sequence>MAGLGRWAKVAVVWLVLKQWTVIQATEGQWRKPLGVWIMDDVHNYHDVSGGINHASSAGGSISKTTGPRGETNGGTQFIGTSDSYVILGNDGGLDARYSFTWVAWIKNEGSTEAPLFSFHNSGGDNFGLHFFQHPNDHSFTVVFRRRSDGASTNNFYTVANVLTLNTWVLVAVTYDYTLGVMKVYKDGQVVHTEYPGQYEHSTDGQYVAIGSRNSLASDSRHFAGVMSCIHWYDVALTQAQVKQIGANCFTQGLPLPAGWWPLDSDYKGLDVTGNGNNAILSNVSPHTGPFLNNIGSYYLRGSSDSYIEIPNNGKLDVRYSFTYMAYIWPTQMSGNGLNGEGPLFDYYAGTGATWAEHIWVTGQGLSLYVCSFNRNFASTGCTSKNIITSFSWQHLALTYDYWINRITLYKNGVQVFTYTPTKSEIGTAGSYIRIGAKVGDNRFYQGNVGCLKLYGTPLSQAEIRQSMHYCSPKGPSILRTYPLPAGFWPFSKSYSNEDISSHGIDADLYETSFVTGPHGDPNGAIRVSGTSTSYIEYPQSTVLDARFAFTLMLWYLPGGEPSGPIFQNEHPTTGWGLVIWQHSSKENLYVALRQWSDGAHISDCTFQNIFEEDVWLHLAVTYNYGTGIVTAYKNGIEFGTANVGSVEVATNYEFRTGVKKSDSRVIDASLFCLKWYTTDLDINQINKAKDQCSPDMLQLFNKDGIQPKPVGLWMLGGKDGLKDKGRGGNDGVRSQTHIQQDGPRGEPYGSFYFNDSPSDRIRIPNNGWLDVRRSLTVGVYIYPMSVSSTAYIVEWDMPGGTTTYGPHIALMSGGRVYCKFNTYYQSNGATGGPYATSPNGAVQEQKWQHLAVVYDYDSGEASVWVDGEVKHSFYAGQLQLGTHDNLYIGHGYASTGSDFFGRMACFQIYDVALSQTQIIASKNLCVPEGGLPRPIGLWPLNSRYQGLDVSGGESHASLGNVTFSPGHMGQMGGATSFSGTADSYIEIANSGALDARFSFTYLAYVYLSNTTIGPIFNFGSNASTQGNYGLHAWVTGGYSFFVRVNERSGYWGVSMGSTMPLNSWQFVGATYDYASGMLRTWFNGIEQDNLYVGRLEVATEDYVRMGSRRASYGDNRYFLGTLECVQLYNLPLSQSQIKKAMELCKGAGHHFSSPSNVPTGYGTAVSQVTWSTTARVLSECIAKCTTAETCLSVNYQDVFGQPSQCELSAAISKFNSSVQFEDKGGTYKYFEMDHSVNHICV</sequence>
<dbReference type="KEGG" id="lak:106181945"/>
<protein>
    <submittedName>
        <fullName evidence="4">Uncharacterized protein LOC106181945 isoform X1</fullName>
    </submittedName>
</protein>
<proteinExistence type="predicted"/>
<organism evidence="3 4">
    <name type="scientific">Lingula anatina</name>
    <name type="common">Brachiopod</name>
    <name type="synonym">Lingula unguis</name>
    <dbReference type="NCBI Taxonomy" id="7574"/>
    <lineage>
        <taxon>Eukaryota</taxon>
        <taxon>Metazoa</taxon>
        <taxon>Spiralia</taxon>
        <taxon>Lophotrochozoa</taxon>
        <taxon>Brachiopoda</taxon>
        <taxon>Linguliformea</taxon>
        <taxon>Lingulata</taxon>
        <taxon>Lingulida</taxon>
        <taxon>Linguloidea</taxon>
        <taxon>Lingulidae</taxon>
        <taxon>Lingula</taxon>
    </lineage>
</organism>